<reference evidence="5" key="1">
    <citation type="submission" date="2023-09" db="EMBL/GenBank/DDBJ databases">
        <title>Paucibacter sp. APW11 Genome sequencing and assembly.</title>
        <authorList>
            <person name="Kim I."/>
        </authorList>
    </citation>
    <scope>NUCLEOTIDE SEQUENCE</scope>
    <source>
        <strain evidence="5">APW11</strain>
    </source>
</reference>
<evidence type="ECO:0000259" key="4">
    <source>
        <dbReference type="Pfam" id="PF13505"/>
    </source>
</evidence>
<comment type="caution">
    <text evidence="5">The sequence shown here is derived from an EMBL/GenBank/DDBJ whole genome shotgun (WGS) entry which is preliminary data.</text>
</comment>
<dbReference type="InterPro" id="IPR011250">
    <property type="entry name" value="OMP/PagP_B-barrel"/>
</dbReference>
<evidence type="ECO:0000313" key="6">
    <source>
        <dbReference type="Proteomes" id="UP001246372"/>
    </source>
</evidence>
<dbReference type="RefSeq" id="WP_315652948.1">
    <property type="nucleotide sequence ID" value="NZ_JAVXZY010000012.1"/>
</dbReference>
<dbReference type="SUPFAM" id="SSF56925">
    <property type="entry name" value="OMPA-like"/>
    <property type="match status" value="1"/>
</dbReference>
<protein>
    <submittedName>
        <fullName evidence="5">Outer membrane beta-barrel protein</fullName>
    </submittedName>
</protein>
<keyword evidence="2 3" id="KW-0732">Signal</keyword>
<feature type="signal peptide" evidence="3">
    <location>
        <begin position="1"/>
        <end position="21"/>
    </location>
</feature>
<evidence type="ECO:0000256" key="2">
    <source>
        <dbReference type="ARBA" id="ARBA00022729"/>
    </source>
</evidence>
<dbReference type="InterPro" id="IPR027385">
    <property type="entry name" value="Beta-barrel_OMP"/>
</dbReference>
<evidence type="ECO:0000256" key="3">
    <source>
        <dbReference type="SAM" id="SignalP"/>
    </source>
</evidence>
<evidence type="ECO:0000256" key="1">
    <source>
        <dbReference type="ARBA" id="ARBA00004442"/>
    </source>
</evidence>
<proteinExistence type="predicted"/>
<name>A0ABU3PHL2_9BURK</name>
<dbReference type="Proteomes" id="UP001246372">
    <property type="component" value="Unassembled WGS sequence"/>
</dbReference>
<feature type="domain" description="Outer membrane protein beta-barrel" evidence="4">
    <location>
        <begin position="8"/>
        <end position="188"/>
    </location>
</feature>
<dbReference type="Gene3D" id="2.40.160.20">
    <property type="match status" value="1"/>
</dbReference>
<feature type="chain" id="PRO_5046983469" evidence="3">
    <location>
        <begin position="22"/>
        <end position="188"/>
    </location>
</feature>
<organism evidence="5 6">
    <name type="scientific">Roseateles aquae</name>
    <dbReference type="NCBI Taxonomy" id="3077235"/>
    <lineage>
        <taxon>Bacteria</taxon>
        <taxon>Pseudomonadati</taxon>
        <taxon>Pseudomonadota</taxon>
        <taxon>Betaproteobacteria</taxon>
        <taxon>Burkholderiales</taxon>
        <taxon>Sphaerotilaceae</taxon>
        <taxon>Roseateles</taxon>
    </lineage>
</organism>
<sequence>MNYREFSFCAAAFVFAAAAHAAEPYVGFNLATPGEANFRINNRLVPNDNHPHAVKLYAGLQFTPTWAAEVGYGAFGTWRASDSTSGSALQAKLSSKVAYLAARATQPLSESFDLFGKAGLALNRVSRQDSQGFSARESFVRPMLGAGLAWKLTPQMSATVEYAHYGSRRTDGDKFTQQKLELGVALSF</sequence>
<dbReference type="EMBL" id="JAVXZY010000012">
    <property type="protein sequence ID" value="MDT9002066.1"/>
    <property type="molecule type" value="Genomic_DNA"/>
</dbReference>
<dbReference type="Pfam" id="PF13505">
    <property type="entry name" value="OMP_b-brl"/>
    <property type="match status" value="1"/>
</dbReference>
<comment type="subcellular location">
    <subcellularLocation>
        <location evidence="1">Cell outer membrane</location>
    </subcellularLocation>
</comment>
<evidence type="ECO:0000313" key="5">
    <source>
        <dbReference type="EMBL" id="MDT9002066.1"/>
    </source>
</evidence>
<keyword evidence="6" id="KW-1185">Reference proteome</keyword>
<accession>A0ABU3PHL2</accession>
<gene>
    <name evidence="5" type="ORF">RQP53_22500</name>
</gene>